<evidence type="ECO:0000313" key="2">
    <source>
        <dbReference type="WBParaSite" id="RSKR_0000776300.1"/>
    </source>
</evidence>
<dbReference type="WBParaSite" id="RSKR_0000776300.1">
    <property type="protein sequence ID" value="RSKR_0000776300.1"/>
    <property type="gene ID" value="RSKR_0000776300"/>
</dbReference>
<organism evidence="1 2">
    <name type="scientific">Rhabditophanes sp. KR3021</name>
    <dbReference type="NCBI Taxonomy" id="114890"/>
    <lineage>
        <taxon>Eukaryota</taxon>
        <taxon>Metazoa</taxon>
        <taxon>Ecdysozoa</taxon>
        <taxon>Nematoda</taxon>
        <taxon>Chromadorea</taxon>
        <taxon>Rhabditida</taxon>
        <taxon>Tylenchina</taxon>
        <taxon>Panagrolaimomorpha</taxon>
        <taxon>Strongyloidoidea</taxon>
        <taxon>Alloionematidae</taxon>
        <taxon>Rhabditophanes</taxon>
    </lineage>
</organism>
<sequence length="802" mass="91999">MEIINDEDDSIMIADHLFECLKTSSDYEMRLGALKTLLGMTASMRWHIGTVGLNLFEEILSHPDEDPEIISFILQIFNRSLTPEEDVPVSRDKVGENISDLMIASNNLLNLILNLTGSSDISVRLPLLHFLISLLRFRASDVQLAVINHPNGVPKVVDLLKSDNIEVRNNVILMISELSRGSRNIQQLLVYEKTFEKLLNIVENELSDSIVIEDCLFVILNLLKKNAANQKYFREEANLNPELTKNLIRFFSADEDAYETFDNTLEWPKQRVSNIFFGLECIRTLVSIDNEHENTLKCQKSLYQNNMLASLCEVMFFEPNAGLDVIVQTILTVSEIIRGNYINQAYFSEILIDHGDVRESALKVLMDNLSDDTQKFKLRCASIYIFTCYMYDNDFGKNQILKTLDVKRHSTVENYKGIGTTILTALDSSESFQVWGSLICLMHILFSNDEGKNVLLNIKSSSGAKETSLFVYILSLLRRQEKRRGQIKSGILMLLSIWINNCKDAVQTFMRDSQNIQYLVSEFADISHDGNESEQRTIKGLLAFFIMTLHDNLIETSQKKAIFDVINRHIGKSVLADALENFTHNDYYLVSASKSQIHLKTASNLYLDFQFCKIFKVKMIQFLKVLRDEVDTTTITIDMQEGAVVGYIELIRKQDAELLTYKQDLKENKEKLSDIEKKYSSLNISTKDEISHLRSEVEKLKKDADEKKIYEEQIAILSSNVTLWQAEVQKYKDWANQWQKYQISQLPNPTSDVIRELEVHVDQLNEQLMAGYQAYETQGVALANAMKELKGKDDVINKMKHM</sequence>
<protein>
    <submittedName>
        <fullName evidence="2">Uso1_p115_head domain-containing protein</fullName>
    </submittedName>
</protein>
<proteinExistence type="predicted"/>
<accession>A0AC35U6U2</accession>
<evidence type="ECO:0000313" key="1">
    <source>
        <dbReference type="Proteomes" id="UP000095286"/>
    </source>
</evidence>
<name>A0AC35U6U2_9BILA</name>
<dbReference type="Proteomes" id="UP000095286">
    <property type="component" value="Unplaced"/>
</dbReference>
<reference evidence="2" key="1">
    <citation type="submission" date="2016-11" db="UniProtKB">
        <authorList>
            <consortium name="WormBaseParasite"/>
        </authorList>
    </citation>
    <scope>IDENTIFICATION</scope>
    <source>
        <strain evidence="2">KR3021</strain>
    </source>
</reference>